<sequence>MTWTAAQLTGELGVREHRVARLARTWGWERTGHAWLFTDEQADLIREHVRTWDTRTPAVCSVDGCDERASAKGMCHPHYLRVWRHGSTEARTGGEHQRAKTHCPHGHEYTPENTIVYPSDGRRRCRTCRLEASS</sequence>
<dbReference type="Proteomes" id="UP001157091">
    <property type="component" value="Unassembled WGS sequence"/>
</dbReference>
<protein>
    <submittedName>
        <fullName evidence="2">Uncharacterized protein</fullName>
    </submittedName>
</protein>
<name>A0ABQ6HUU6_9MICO</name>
<dbReference type="EMBL" id="BSUK01000001">
    <property type="protein sequence ID" value="GMA26708.1"/>
    <property type="molecule type" value="Genomic_DNA"/>
</dbReference>
<organism evidence="2 4">
    <name type="scientific">Luteimicrobium album</name>
    <dbReference type="NCBI Taxonomy" id="1054550"/>
    <lineage>
        <taxon>Bacteria</taxon>
        <taxon>Bacillati</taxon>
        <taxon>Actinomycetota</taxon>
        <taxon>Actinomycetes</taxon>
        <taxon>Micrococcales</taxon>
        <taxon>Luteimicrobium</taxon>
    </lineage>
</organism>
<evidence type="ECO:0000256" key="1">
    <source>
        <dbReference type="SAM" id="MobiDB-lite"/>
    </source>
</evidence>
<dbReference type="RefSeq" id="WP_284291222.1">
    <property type="nucleotide sequence ID" value="NZ_BSUK01000001.1"/>
</dbReference>
<reference evidence="2" key="1">
    <citation type="journal article" date="2014" name="Int. J. Syst. Evol. Microbiol.">
        <title>Complete genome of a new Firmicutes species belonging to the dominant human colonic microbiota ('Ruminococcus bicirculans') reveals two chromosomes and a selective capacity to utilize plant glucans.</title>
        <authorList>
            <consortium name="NISC Comparative Sequencing Program"/>
            <person name="Wegmann U."/>
            <person name="Louis P."/>
            <person name="Goesmann A."/>
            <person name="Henrissat B."/>
            <person name="Duncan S.H."/>
            <person name="Flint H.J."/>
        </authorList>
    </citation>
    <scope>NUCLEOTIDE SEQUENCE</scope>
    <source>
        <strain evidence="2">NBRC 106348</strain>
    </source>
</reference>
<proteinExistence type="predicted"/>
<dbReference type="EMBL" id="BSUK01000001">
    <property type="protein sequence ID" value="GMA22301.1"/>
    <property type="molecule type" value="Genomic_DNA"/>
</dbReference>
<keyword evidence="4" id="KW-1185">Reference proteome</keyword>
<accession>A0ABQ6HUU6</accession>
<evidence type="ECO:0000313" key="2">
    <source>
        <dbReference type="EMBL" id="GMA22301.1"/>
    </source>
</evidence>
<reference evidence="2" key="3">
    <citation type="submission" date="2023-02" db="EMBL/GenBank/DDBJ databases">
        <authorList>
            <person name="Sun Q."/>
            <person name="Mori K."/>
        </authorList>
    </citation>
    <scope>NUCLEOTIDE SEQUENCE</scope>
    <source>
        <strain evidence="2">NBRC 106348</strain>
    </source>
</reference>
<evidence type="ECO:0000313" key="3">
    <source>
        <dbReference type="EMBL" id="GMA26708.1"/>
    </source>
</evidence>
<gene>
    <name evidence="2" type="ORF">GCM10025864_00600</name>
    <name evidence="3" type="ORF">GCM10025864_44670</name>
</gene>
<evidence type="ECO:0000313" key="4">
    <source>
        <dbReference type="Proteomes" id="UP001157091"/>
    </source>
</evidence>
<reference evidence="4" key="2">
    <citation type="journal article" date="2019" name="Int. J. Syst. Evol. Microbiol.">
        <title>The Global Catalogue of Microorganisms (GCM) 10K type strain sequencing project: providing services to taxonomists for standard genome sequencing and annotation.</title>
        <authorList>
            <consortium name="The Broad Institute Genomics Platform"/>
            <consortium name="The Broad Institute Genome Sequencing Center for Infectious Disease"/>
            <person name="Wu L."/>
            <person name="Ma J."/>
        </authorList>
    </citation>
    <scope>NUCLEOTIDE SEQUENCE [LARGE SCALE GENOMIC DNA]</scope>
    <source>
        <strain evidence="4">NBRC 106348</strain>
    </source>
</reference>
<comment type="caution">
    <text evidence="2">The sequence shown here is derived from an EMBL/GenBank/DDBJ whole genome shotgun (WGS) entry which is preliminary data.</text>
</comment>
<feature type="region of interest" description="Disordered" evidence="1">
    <location>
        <begin position="90"/>
        <end position="114"/>
    </location>
</feature>